<keyword evidence="5 10" id="KW-1133">Transmembrane helix</keyword>
<keyword evidence="9 10" id="KW-1208">Phospholipid metabolism</keyword>
<comment type="catalytic activity">
    <reaction evidence="10">
        <text>an acyl phosphate + sn-glycerol 3-phosphate = a 1-acyl-sn-glycero-3-phosphate + phosphate</text>
        <dbReference type="Rhea" id="RHEA:34075"/>
        <dbReference type="ChEBI" id="CHEBI:43474"/>
        <dbReference type="ChEBI" id="CHEBI:57597"/>
        <dbReference type="ChEBI" id="CHEBI:57970"/>
        <dbReference type="ChEBI" id="CHEBI:59918"/>
        <dbReference type="EC" id="2.3.1.275"/>
    </reaction>
</comment>
<feature type="transmembrane region" description="Helical" evidence="10">
    <location>
        <begin position="147"/>
        <end position="175"/>
    </location>
</feature>
<dbReference type="NCBIfam" id="TIGR00023">
    <property type="entry name" value="glycerol-3-phosphate 1-O-acyltransferase PlsY"/>
    <property type="match status" value="1"/>
</dbReference>
<dbReference type="GO" id="GO:0008654">
    <property type="term" value="P:phospholipid biosynthetic process"/>
    <property type="evidence" value="ECO:0007669"/>
    <property type="project" value="UniProtKB-UniRule"/>
</dbReference>
<keyword evidence="7 10" id="KW-0472">Membrane</keyword>
<keyword evidence="1 10" id="KW-1003">Cell membrane</keyword>
<dbReference type="PANTHER" id="PTHR30309:SF0">
    <property type="entry name" value="GLYCEROL-3-PHOSPHATE ACYLTRANSFERASE-RELATED"/>
    <property type="match status" value="1"/>
</dbReference>
<dbReference type="Proteomes" id="UP000662904">
    <property type="component" value="Chromosome"/>
</dbReference>
<evidence type="ECO:0000256" key="6">
    <source>
        <dbReference type="ARBA" id="ARBA00023098"/>
    </source>
</evidence>
<reference evidence="11" key="1">
    <citation type="submission" date="2020-07" db="EMBL/GenBank/DDBJ databases">
        <title>Koleobacter methoxysyntrophicus gen. nov., sp. nov., a novel anaerobic bacterium isolated from deep subsurface oil field and proposal of Koleobacterales ord. nov. in the phylum Firmicutes.</title>
        <authorList>
            <person name="Sakamoto S."/>
            <person name="Tamaki H."/>
        </authorList>
    </citation>
    <scope>NUCLEOTIDE SEQUENCE</scope>
    <source>
        <strain evidence="11">NRmbB1</strain>
    </source>
</reference>
<dbReference type="AlphaFoldDB" id="A0A8A0RQF9"/>
<dbReference type="EC" id="2.3.1.275" evidence="10"/>
<protein>
    <recommendedName>
        <fullName evidence="10">Glycerol-3-phosphate acyltransferase</fullName>
    </recommendedName>
    <alternativeName>
        <fullName evidence="10">Acyl-PO4 G3P acyltransferase</fullName>
    </alternativeName>
    <alternativeName>
        <fullName evidence="10">Acyl-phosphate--glycerol-3-phosphate acyltransferase</fullName>
    </alternativeName>
    <alternativeName>
        <fullName evidence="10">G3P acyltransferase</fullName>
        <shortName evidence="10">GPAT</shortName>
        <ecNumber evidence="10">2.3.1.275</ecNumber>
    </alternativeName>
    <alternativeName>
        <fullName evidence="10">Lysophosphatidic acid synthase</fullName>
        <shortName evidence="10">LPA synthase</shortName>
    </alternativeName>
</protein>
<keyword evidence="4 10" id="KW-0812">Transmembrane</keyword>
<feature type="transmembrane region" description="Helical" evidence="10">
    <location>
        <begin position="79"/>
        <end position="98"/>
    </location>
</feature>
<comment type="pathway">
    <text evidence="10">Lipid metabolism; phospholipid metabolism.</text>
</comment>
<dbReference type="HAMAP" id="MF_01043">
    <property type="entry name" value="PlsY"/>
    <property type="match status" value="1"/>
</dbReference>
<sequence>MFFKMMSIIISYLLGSISFSYFIAKIWMGIDIRNYGSGNAGATNVLRVLGTKPAIIALLGDALKGIIAVYLGKLTGDESIMLLCGLAVVIGHNWPIFLKFKGGKGIATSLGVILTISPLSSLILIIIGVFIIYITRYVSLGSITSAIILPFIFYMLHKSGYYLVFALVLTFLALFRHRSNIQRLLSGKESKLGEKKTSRVK</sequence>
<dbReference type="SMART" id="SM01207">
    <property type="entry name" value="G3P_acyltransf"/>
    <property type="match status" value="1"/>
</dbReference>
<organism evidence="11 12">
    <name type="scientific">Koleobacter methoxysyntrophicus</name>
    <dbReference type="NCBI Taxonomy" id="2751313"/>
    <lineage>
        <taxon>Bacteria</taxon>
        <taxon>Bacillati</taxon>
        <taxon>Bacillota</taxon>
        <taxon>Clostridia</taxon>
        <taxon>Koleobacterales</taxon>
        <taxon>Koleobacteraceae</taxon>
        <taxon>Koleobacter</taxon>
    </lineage>
</organism>
<accession>A0A8A0RQF9</accession>
<comment type="similarity">
    <text evidence="10">Belongs to the PlsY family.</text>
</comment>
<keyword evidence="3 10" id="KW-0808">Transferase</keyword>
<comment type="subunit">
    <text evidence="10">Probably interacts with PlsX.</text>
</comment>
<dbReference type="GO" id="GO:0005886">
    <property type="term" value="C:plasma membrane"/>
    <property type="evidence" value="ECO:0007669"/>
    <property type="project" value="UniProtKB-SubCell"/>
</dbReference>
<feature type="transmembrane region" description="Helical" evidence="10">
    <location>
        <begin position="54"/>
        <end position="73"/>
    </location>
</feature>
<gene>
    <name evidence="11" type="primary">plsY_3</name>
    <name evidence="10" type="synonym">plsY</name>
    <name evidence="11" type="ORF">H0A61_02139</name>
</gene>
<dbReference type="PANTHER" id="PTHR30309">
    <property type="entry name" value="INNER MEMBRANE PROTEIN YGIH"/>
    <property type="match status" value="1"/>
</dbReference>
<dbReference type="GO" id="GO:0043772">
    <property type="term" value="F:acyl-phosphate glycerol-3-phosphate acyltransferase activity"/>
    <property type="evidence" value="ECO:0007669"/>
    <property type="project" value="UniProtKB-UniRule"/>
</dbReference>
<dbReference type="InterPro" id="IPR003811">
    <property type="entry name" value="G3P_acylTferase_PlsY"/>
</dbReference>
<keyword evidence="8 10" id="KW-0594">Phospholipid biosynthesis</keyword>
<proteinExistence type="inferred from homology"/>
<evidence type="ECO:0000256" key="3">
    <source>
        <dbReference type="ARBA" id="ARBA00022679"/>
    </source>
</evidence>
<feature type="transmembrane region" description="Helical" evidence="10">
    <location>
        <begin position="110"/>
        <end position="135"/>
    </location>
</feature>
<evidence type="ECO:0000256" key="8">
    <source>
        <dbReference type="ARBA" id="ARBA00023209"/>
    </source>
</evidence>
<evidence type="ECO:0000313" key="12">
    <source>
        <dbReference type="Proteomes" id="UP000662904"/>
    </source>
</evidence>
<keyword evidence="12" id="KW-1185">Reference proteome</keyword>
<keyword evidence="2 10" id="KW-0444">Lipid biosynthesis</keyword>
<evidence type="ECO:0000256" key="4">
    <source>
        <dbReference type="ARBA" id="ARBA00022692"/>
    </source>
</evidence>
<keyword evidence="6 10" id="KW-0443">Lipid metabolism</keyword>
<evidence type="ECO:0000256" key="5">
    <source>
        <dbReference type="ARBA" id="ARBA00022989"/>
    </source>
</evidence>
<dbReference type="UniPathway" id="UPA00085"/>
<evidence type="ECO:0000256" key="9">
    <source>
        <dbReference type="ARBA" id="ARBA00023264"/>
    </source>
</evidence>
<dbReference type="Pfam" id="PF02660">
    <property type="entry name" value="G3P_acyltransf"/>
    <property type="match status" value="1"/>
</dbReference>
<evidence type="ECO:0000256" key="2">
    <source>
        <dbReference type="ARBA" id="ARBA00022516"/>
    </source>
</evidence>
<evidence type="ECO:0000313" key="11">
    <source>
        <dbReference type="EMBL" id="QSQ09759.1"/>
    </source>
</evidence>
<comment type="subcellular location">
    <subcellularLocation>
        <location evidence="10">Cell membrane</location>
        <topology evidence="10">Multi-pass membrane protein</topology>
    </subcellularLocation>
</comment>
<keyword evidence="11" id="KW-0012">Acyltransferase</keyword>
<dbReference type="EMBL" id="CP059066">
    <property type="protein sequence ID" value="QSQ09759.1"/>
    <property type="molecule type" value="Genomic_DNA"/>
</dbReference>
<name>A0A8A0RQF9_9FIRM</name>
<comment type="function">
    <text evidence="10">Catalyzes the transfer of an acyl group from acyl-phosphate (acyl-PO(4)) to glycerol-3-phosphate (G3P) to form lysophosphatidic acid (LPA). This enzyme utilizes acyl-phosphate as fatty acyl donor, but not acyl-CoA or acyl-ACP.</text>
</comment>
<feature type="transmembrane region" description="Helical" evidence="10">
    <location>
        <begin position="6"/>
        <end position="24"/>
    </location>
</feature>
<evidence type="ECO:0000256" key="7">
    <source>
        <dbReference type="ARBA" id="ARBA00023136"/>
    </source>
</evidence>
<evidence type="ECO:0000256" key="10">
    <source>
        <dbReference type="HAMAP-Rule" id="MF_01043"/>
    </source>
</evidence>
<evidence type="ECO:0000256" key="1">
    <source>
        <dbReference type="ARBA" id="ARBA00022475"/>
    </source>
</evidence>
<dbReference type="KEGG" id="kme:H0A61_02139"/>